<accession>A0A433H8B1</accession>
<feature type="transmembrane region" description="Helical" evidence="1">
    <location>
        <begin position="75"/>
        <end position="108"/>
    </location>
</feature>
<feature type="transmembrane region" description="Helical" evidence="1">
    <location>
        <begin position="115"/>
        <end position="140"/>
    </location>
</feature>
<dbReference type="PANTHER" id="PTHR41324">
    <property type="entry name" value="MEMBRANE PROTEIN-RELATED"/>
    <property type="match status" value="1"/>
</dbReference>
<sequence length="330" mass="37225">MPFSKWREIIFCEGCGSLNNGRKIAEGGALLALYSILLFLTVQVPFLGAVLLFFLPVPFILTAVKQKLTWSIGFLFAACLLAALFGTIFAIPMALITGLTGITIGYLLKRDKPAFIIYISAVLTFLAGVLVLYGVSVWFLGINYLQDFTEVLRESIDKSFEIMTAIGQEPQESVQKSLYASIDMLDTILPALLIVSSMVMVALFFLASHPILKRFSERKVSWSPLRELQLPKSLLWYYLITMITTYFLKPEENSFFFMAVANLLVILQLLMLLQGYSLLFFFSYIKGWAKPVPITILVISLFLPLFQSIIRILGILDLGFSFRETLQKKK</sequence>
<keyword evidence="1" id="KW-0812">Transmembrane</keyword>
<feature type="transmembrane region" description="Helical" evidence="1">
    <location>
        <begin position="188"/>
        <end position="212"/>
    </location>
</feature>
<protein>
    <submittedName>
        <fullName evidence="2">DUF2232 domain-containing protein</fullName>
    </submittedName>
</protein>
<dbReference type="InterPro" id="IPR018710">
    <property type="entry name" value="DUF2232"/>
</dbReference>
<feature type="transmembrane region" description="Helical" evidence="1">
    <location>
        <begin position="294"/>
        <end position="316"/>
    </location>
</feature>
<dbReference type="OrthoDB" id="2987886at2"/>
<dbReference type="EMBL" id="RYZZ01000049">
    <property type="protein sequence ID" value="RUQ24518.1"/>
    <property type="molecule type" value="Genomic_DNA"/>
</dbReference>
<proteinExistence type="predicted"/>
<dbReference type="Proteomes" id="UP000267430">
    <property type="component" value="Unassembled WGS sequence"/>
</dbReference>
<gene>
    <name evidence="2" type="ORF">ELQ35_21630</name>
</gene>
<feature type="transmembrane region" description="Helical" evidence="1">
    <location>
        <begin position="255"/>
        <end position="282"/>
    </location>
</feature>
<evidence type="ECO:0000313" key="2">
    <source>
        <dbReference type="EMBL" id="RUQ24518.1"/>
    </source>
</evidence>
<keyword evidence="3" id="KW-1185">Reference proteome</keyword>
<dbReference type="PANTHER" id="PTHR41324:SF1">
    <property type="entry name" value="DUF2232 DOMAIN-CONTAINING PROTEIN"/>
    <property type="match status" value="1"/>
</dbReference>
<evidence type="ECO:0000313" key="3">
    <source>
        <dbReference type="Proteomes" id="UP000267430"/>
    </source>
</evidence>
<keyword evidence="1" id="KW-0472">Membrane</keyword>
<feature type="transmembrane region" description="Helical" evidence="1">
    <location>
        <begin position="233"/>
        <end position="249"/>
    </location>
</feature>
<comment type="caution">
    <text evidence="2">The sequence shown here is derived from an EMBL/GenBank/DDBJ whole genome shotgun (WGS) entry which is preliminary data.</text>
</comment>
<reference evidence="2 3" key="1">
    <citation type="submission" date="2018-12" db="EMBL/GenBank/DDBJ databases">
        <title>Bacillus chawlae sp. nov., Bacillus glennii sp. nov., and Bacillus saganii sp. nov. Isolated from the Vehicle Assembly Building at Kennedy Space Center where the Viking Spacecraft were Assembled.</title>
        <authorList>
            <person name="Seuylemezian A."/>
            <person name="Vaishampayan P."/>
        </authorList>
    </citation>
    <scope>NUCLEOTIDE SEQUENCE [LARGE SCALE GENOMIC DNA]</scope>
    <source>
        <strain evidence="2 3">L5</strain>
    </source>
</reference>
<organism evidence="2 3">
    <name type="scientific">Peribacillus cavernae</name>
    <dbReference type="NCBI Taxonomy" id="1674310"/>
    <lineage>
        <taxon>Bacteria</taxon>
        <taxon>Bacillati</taxon>
        <taxon>Bacillota</taxon>
        <taxon>Bacilli</taxon>
        <taxon>Bacillales</taxon>
        <taxon>Bacillaceae</taxon>
        <taxon>Peribacillus</taxon>
    </lineage>
</organism>
<name>A0A433H8B1_9BACI</name>
<keyword evidence="1" id="KW-1133">Transmembrane helix</keyword>
<dbReference type="AlphaFoldDB" id="A0A433H8B1"/>
<evidence type="ECO:0000256" key="1">
    <source>
        <dbReference type="SAM" id="Phobius"/>
    </source>
</evidence>
<dbReference type="Pfam" id="PF09991">
    <property type="entry name" value="DUF2232"/>
    <property type="match status" value="1"/>
</dbReference>
<feature type="transmembrane region" description="Helical" evidence="1">
    <location>
        <begin position="31"/>
        <end position="55"/>
    </location>
</feature>